<evidence type="ECO:0000313" key="2">
    <source>
        <dbReference type="EMBL" id="MCM2375104.1"/>
    </source>
</evidence>
<dbReference type="InterPro" id="IPR012902">
    <property type="entry name" value="N_methyl_site"/>
</dbReference>
<dbReference type="RefSeq" id="WP_250933606.1">
    <property type="nucleotide sequence ID" value="NZ_JAMQBK010000130.1"/>
</dbReference>
<dbReference type="EMBL" id="JAMQBK010000130">
    <property type="protein sequence ID" value="MCM2375104.1"/>
    <property type="molecule type" value="Genomic_DNA"/>
</dbReference>
<dbReference type="NCBIfam" id="TIGR04294">
    <property type="entry name" value="pre_pil_HX9DG"/>
    <property type="match status" value="1"/>
</dbReference>
<organism evidence="2 3">
    <name type="scientific">Aporhodopirellula aestuarii</name>
    <dbReference type="NCBI Taxonomy" id="2950107"/>
    <lineage>
        <taxon>Bacteria</taxon>
        <taxon>Pseudomonadati</taxon>
        <taxon>Planctomycetota</taxon>
        <taxon>Planctomycetia</taxon>
        <taxon>Pirellulales</taxon>
        <taxon>Pirellulaceae</taxon>
        <taxon>Aporhodopirellula</taxon>
    </lineage>
</organism>
<feature type="domain" description="DUF1559" evidence="1">
    <location>
        <begin position="34"/>
        <end position="378"/>
    </location>
</feature>
<dbReference type="InterPro" id="IPR027558">
    <property type="entry name" value="Pre_pil_HX9DG_C"/>
</dbReference>
<dbReference type="Pfam" id="PF07596">
    <property type="entry name" value="SBP_bac_10"/>
    <property type="match status" value="1"/>
</dbReference>
<dbReference type="PANTHER" id="PTHR30093">
    <property type="entry name" value="GENERAL SECRETION PATHWAY PROTEIN G"/>
    <property type="match status" value="1"/>
</dbReference>
<accession>A0ABT0UDY6</accession>
<dbReference type="InterPro" id="IPR045584">
    <property type="entry name" value="Pilin-like"/>
</dbReference>
<name>A0ABT0UDY6_9BACT</name>
<sequence length="422" mass="44968">MWKRNRPQGFTLVELLVVIAIIGVLVGLLLPAVQAAREAARRMSCSNNFKQIGLAIHNYHSAYKQMPIQGSGTNSINNSQGFGEGGGNVTSGGGRNSRRLSMLVGLTPFFEQQALWEMISNPSRQNTTGSTMTGSWEAMGPNPWVQDGYVPWATEIGTLRCPSDPGTGLPAQGRTNYAACLGDGHYVYQLTNPASNGSTTGQYHASATLAQVAERSRAGHRGMFKPRHAMAFRDTLDGLSNTIMAGEIVTDLGDNDSRTNLRIIGGSSFNAPSSGDSYINPGICDDAVDPARPQFWLTSYAGFNTLNNDDGRGYRWADWGPVFSGFYTIHPPNSASCILSTNGAAYGGPMASGSRHQGGAHVLMGDGAVKYITDSIEAGNSDATIPFFYDASNQNLVGGKSPYGLWGALGSRAAKEVISEDF</sequence>
<keyword evidence="3" id="KW-1185">Reference proteome</keyword>
<protein>
    <submittedName>
        <fullName evidence="2">DUF1559 domain-containing protein</fullName>
    </submittedName>
</protein>
<gene>
    <name evidence="2" type="ORF">NB063_31160</name>
</gene>
<dbReference type="NCBIfam" id="TIGR02532">
    <property type="entry name" value="IV_pilin_GFxxxE"/>
    <property type="match status" value="1"/>
</dbReference>
<dbReference type="Pfam" id="PF07963">
    <property type="entry name" value="N_methyl"/>
    <property type="match status" value="1"/>
</dbReference>
<evidence type="ECO:0000259" key="1">
    <source>
        <dbReference type="Pfam" id="PF07596"/>
    </source>
</evidence>
<dbReference type="Proteomes" id="UP001202961">
    <property type="component" value="Unassembled WGS sequence"/>
</dbReference>
<dbReference type="InterPro" id="IPR011453">
    <property type="entry name" value="DUF1559"/>
</dbReference>
<dbReference type="SUPFAM" id="SSF54523">
    <property type="entry name" value="Pili subunits"/>
    <property type="match status" value="1"/>
</dbReference>
<dbReference type="PROSITE" id="PS00409">
    <property type="entry name" value="PROKAR_NTER_METHYL"/>
    <property type="match status" value="1"/>
</dbReference>
<evidence type="ECO:0000313" key="3">
    <source>
        <dbReference type="Proteomes" id="UP001202961"/>
    </source>
</evidence>
<comment type="caution">
    <text evidence="2">The sequence shown here is derived from an EMBL/GenBank/DDBJ whole genome shotgun (WGS) entry which is preliminary data.</text>
</comment>
<dbReference type="PANTHER" id="PTHR30093:SF2">
    <property type="entry name" value="TYPE II SECRETION SYSTEM PROTEIN H"/>
    <property type="match status" value="1"/>
</dbReference>
<dbReference type="Gene3D" id="3.30.700.10">
    <property type="entry name" value="Glycoprotein, Type 4 Pilin"/>
    <property type="match status" value="1"/>
</dbReference>
<proteinExistence type="predicted"/>
<reference evidence="2 3" key="1">
    <citation type="journal article" date="2022" name="Syst. Appl. Microbiol.">
        <title>Rhodopirellula aestuarii sp. nov., a novel member of the genus Rhodopirellula isolated from brackish sediments collected in the Tagus River estuary, Portugal.</title>
        <authorList>
            <person name="Vitorino I.R."/>
            <person name="Klimek D."/>
            <person name="Calusinska M."/>
            <person name="Lobo-da-Cunha A."/>
            <person name="Vasconcelos V."/>
            <person name="Lage O.M."/>
        </authorList>
    </citation>
    <scope>NUCLEOTIDE SEQUENCE [LARGE SCALE GENOMIC DNA]</scope>
    <source>
        <strain evidence="2 3">ICT_H3.1</strain>
    </source>
</reference>